<dbReference type="SUPFAM" id="SSF53474">
    <property type="entry name" value="alpha/beta-Hydrolases"/>
    <property type="match status" value="1"/>
</dbReference>
<dbReference type="EMBL" id="JACSDI010000027">
    <property type="protein sequence ID" value="MCG9966224.1"/>
    <property type="molecule type" value="Genomic_DNA"/>
</dbReference>
<keyword evidence="6" id="KW-1185">Reference proteome</keyword>
<proteinExistence type="inferred from homology"/>
<dbReference type="EC" id="4.2.99.20" evidence="3"/>
<dbReference type="RefSeq" id="WP_240132654.1">
    <property type="nucleotide sequence ID" value="NZ_JACSDI010000027.1"/>
</dbReference>
<dbReference type="PANTHER" id="PTHR42916:SF1">
    <property type="entry name" value="PROTEIN PHYLLO, CHLOROPLASTIC"/>
    <property type="match status" value="1"/>
</dbReference>
<comment type="function">
    <text evidence="3">Catalyzes a proton abstraction reaction that results in 2,5-elimination of pyruvate from 2-succinyl-5-enolpyruvyl-6-hydroxy-3-cyclohexene-1-carboxylate (SEPHCHC) and the formation of 2-succinyl-6-hydroxy-2,4-cyclohexadiene-1-carboxylate (SHCHC).</text>
</comment>
<dbReference type="NCBIfam" id="TIGR03695">
    <property type="entry name" value="menH_SHCHC"/>
    <property type="match status" value="1"/>
</dbReference>
<evidence type="ECO:0000259" key="4">
    <source>
        <dbReference type="Pfam" id="PF00561"/>
    </source>
</evidence>
<dbReference type="PANTHER" id="PTHR42916">
    <property type="entry name" value="2-SUCCINYL-5-ENOLPYRUVYL-6-HYDROXY-3-CYCLOHEXENE-1-CARBOXYLATE SYNTHASE"/>
    <property type="match status" value="1"/>
</dbReference>
<dbReference type="InterPro" id="IPR022485">
    <property type="entry name" value="SHCHC_synthase_MenH"/>
</dbReference>
<comment type="caution">
    <text evidence="5">The sequence shown here is derived from an EMBL/GenBank/DDBJ whole genome shotgun (WGS) entry which is preliminary data.</text>
</comment>
<dbReference type="InterPro" id="IPR000073">
    <property type="entry name" value="AB_hydrolase_1"/>
</dbReference>
<reference evidence="5 6" key="1">
    <citation type="submission" date="2020-08" db="EMBL/GenBank/DDBJ databases">
        <title>Whole genome sequence of Shewanella sp strain PS-2.</title>
        <authorList>
            <person name="Das S.K."/>
        </authorList>
    </citation>
    <scope>NUCLEOTIDE SEQUENCE [LARGE SCALE GENOMIC DNA]</scope>
    <source>
        <strain evidence="5 6">PS-2</strain>
    </source>
</reference>
<feature type="domain" description="AB hydrolase-1" evidence="4">
    <location>
        <begin position="13"/>
        <end position="175"/>
    </location>
</feature>
<keyword evidence="2 3" id="KW-0456">Lyase</keyword>
<dbReference type="HAMAP" id="MF_01660">
    <property type="entry name" value="MenH"/>
    <property type="match status" value="1"/>
</dbReference>
<keyword evidence="1 3" id="KW-0474">Menaquinone biosynthesis</keyword>
<evidence type="ECO:0000313" key="6">
    <source>
        <dbReference type="Proteomes" id="UP000829384"/>
    </source>
</evidence>
<evidence type="ECO:0000256" key="1">
    <source>
        <dbReference type="ARBA" id="ARBA00022428"/>
    </source>
</evidence>
<dbReference type="Pfam" id="PF00561">
    <property type="entry name" value="Abhydrolase_1"/>
    <property type="match status" value="1"/>
</dbReference>
<evidence type="ECO:0000256" key="3">
    <source>
        <dbReference type="HAMAP-Rule" id="MF_01660"/>
    </source>
</evidence>
<dbReference type="InterPro" id="IPR029058">
    <property type="entry name" value="AB_hydrolase_fold"/>
</dbReference>
<comment type="subunit">
    <text evidence="3">Monomer.</text>
</comment>
<dbReference type="PRINTS" id="PR00111">
    <property type="entry name" value="ABHYDROLASE"/>
</dbReference>
<accession>A0ABS9R0U7</accession>
<dbReference type="Gene3D" id="3.40.50.1820">
    <property type="entry name" value="alpha/beta hydrolase"/>
    <property type="match status" value="1"/>
</dbReference>
<evidence type="ECO:0000256" key="2">
    <source>
        <dbReference type="ARBA" id="ARBA00023239"/>
    </source>
</evidence>
<comment type="pathway">
    <text evidence="3">Quinol/quinone metabolism; 1,4-dihydroxy-2-naphthoate biosynthesis; 1,4-dihydroxy-2-naphthoate from chorismate: step 3/7.</text>
</comment>
<dbReference type="Proteomes" id="UP000829384">
    <property type="component" value="Unassembled WGS sequence"/>
</dbReference>
<name>A0ABS9R0U7_9GAMM</name>
<sequence length="275" mass="30874">MPTVARYGETSQPNLVLIHGFLGSKADWLPLIPQLSQHFHCICLDLPGHGDNQPEIASTLTNGFDFCVQDIISRFDRLGIEAFYLYGYSLGGRIALHLAKAYPNRVLSLWLESCHPGLTNTEEQAARSKNDQLWAKRLQSLSSRDFLQLWYQQAVFADMPDNARNTLIAQRAAQLDQHPKHILKQIFLATSLARQASLWDLPASLACECHFFAGSQDAKFTAIAKDWQAQQPIVLHQIEQAGHNIHQANPAGLLACIRSLFVERLPQIHTQTDCL</sequence>
<evidence type="ECO:0000313" key="5">
    <source>
        <dbReference type="EMBL" id="MCG9966224.1"/>
    </source>
</evidence>
<dbReference type="GO" id="GO:0070205">
    <property type="term" value="F:2-succinyl-6-hydroxy-2,4-cyclohexadiene-1-carboxylate synthase activity"/>
    <property type="evidence" value="ECO:0007669"/>
    <property type="project" value="UniProtKB-EC"/>
</dbReference>
<comment type="catalytic activity">
    <reaction evidence="3">
        <text>5-enolpyruvoyl-6-hydroxy-2-succinyl-cyclohex-3-ene-1-carboxylate = (1R,6R)-6-hydroxy-2-succinyl-cyclohexa-2,4-diene-1-carboxylate + pyruvate</text>
        <dbReference type="Rhea" id="RHEA:25597"/>
        <dbReference type="ChEBI" id="CHEBI:15361"/>
        <dbReference type="ChEBI" id="CHEBI:58689"/>
        <dbReference type="ChEBI" id="CHEBI:58818"/>
        <dbReference type="EC" id="4.2.99.20"/>
    </reaction>
</comment>
<gene>
    <name evidence="3 5" type="primary">menH</name>
    <name evidence="5" type="ORF">H9J30_20290</name>
</gene>
<organism evidence="5 6">
    <name type="scientific">Shewanella cutis</name>
    <dbReference type="NCBI Taxonomy" id="2766780"/>
    <lineage>
        <taxon>Bacteria</taxon>
        <taxon>Pseudomonadati</taxon>
        <taxon>Pseudomonadota</taxon>
        <taxon>Gammaproteobacteria</taxon>
        <taxon>Alteromonadales</taxon>
        <taxon>Shewanellaceae</taxon>
        <taxon>Shewanella</taxon>
    </lineage>
</organism>
<comment type="similarity">
    <text evidence="3">Belongs to the AB hydrolase superfamily. MenH family.</text>
</comment>
<comment type="pathway">
    <text evidence="3">Quinol/quinone metabolism; menaquinone biosynthesis.</text>
</comment>
<protein>
    <recommendedName>
        <fullName evidence="3">Putative 2-succinyl-6-hydroxy-2,4-cyclohexadiene-1-carboxylate synthase</fullName>
        <shortName evidence="3">SHCHC synthase</shortName>
        <ecNumber evidence="3">4.2.99.20</ecNumber>
    </recommendedName>
</protein>